<feature type="compositionally biased region" description="Low complexity" evidence="1">
    <location>
        <begin position="67"/>
        <end position="89"/>
    </location>
</feature>
<evidence type="ECO:0000313" key="3">
    <source>
        <dbReference type="Proteomes" id="UP000636458"/>
    </source>
</evidence>
<dbReference type="Proteomes" id="UP000636458">
    <property type="component" value="Unassembled WGS sequence"/>
</dbReference>
<organism evidence="2 3">
    <name type="scientific">Lacisediminihabitans changchengi</name>
    <dbReference type="NCBI Taxonomy" id="2787634"/>
    <lineage>
        <taxon>Bacteria</taxon>
        <taxon>Bacillati</taxon>
        <taxon>Actinomycetota</taxon>
        <taxon>Actinomycetes</taxon>
        <taxon>Micrococcales</taxon>
        <taxon>Microbacteriaceae</taxon>
        <taxon>Lacisediminihabitans</taxon>
    </lineage>
</organism>
<feature type="compositionally biased region" description="Polar residues" evidence="1">
    <location>
        <begin position="46"/>
        <end position="66"/>
    </location>
</feature>
<feature type="compositionally biased region" description="Basic and acidic residues" evidence="1">
    <location>
        <begin position="103"/>
        <end position="123"/>
    </location>
</feature>
<feature type="compositionally biased region" description="Low complexity" evidence="1">
    <location>
        <begin position="128"/>
        <end position="139"/>
    </location>
</feature>
<evidence type="ECO:0000256" key="1">
    <source>
        <dbReference type="SAM" id="MobiDB-lite"/>
    </source>
</evidence>
<proteinExistence type="predicted"/>
<feature type="compositionally biased region" description="Gly residues" evidence="1">
    <location>
        <begin position="140"/>
        <end position="152"/>
    </location>
</feature>
<reference evidence="2" key="1">
    <citation type="submission" date="2021-01" db="EMBL/GenBank/DDBJ databases">
        <title>Lacisediminihabitans sp. nov. strain G11-30, isolated from Antarctic Soil.</title>
        <authorList>
            <person name="Li J."/>
        </authorList>
    </citation>
    <scope>NUCLEOTIDE SEQUENCE</scope>
    <source>
        <strain evidence="2">G11-30</strain>
    </source>
</reference>
<comment type="caution">
    <text evidence="2">The sequence shown here is derived from an EMBL/GenBank/DDBJ whole genome shotgun (WGS) entry which is preliminary data.</text>
</comment>
<sequence length="152" mass="14787">MVAKESGPQPAKEATIMRTRAKFIITGVATLAILSIGTAGAVAATSSLGVTDQTGRVQQIDSVTTGSDDSTAAPTPSPSTSTDPSGTSTVAPASPVYIDDDGGDRPDGVSDDGPTHDVNDDHGGTSGSGLDDSGSNDSGSGHGGSSGHGSDD</sequence>
<gene>
    <name evidence="2" type="ORF">IV501_02835</name>
</gene>
<evidence type="ECO:0000313" key="2">
    <source>
        <dbReference type="EMBL" id="MBK4346561.1"/>
    </source>
</evidence>
<dbReference type="EMBL" id="JAEPES010000001">
    <property type="protein sequence ID" value="MBK4346561.1"/>
    <property type="molecule type" value="Genomic_DNA"/>
</dbReference>
<accession>A0A934W281</accession>
<feature type="region of interest" description="Disordered" evidence="1">
    <location>
        <begin position="46"/>
        <end position="152"/>
    </location>
</feature>
<dbReference type="RefSeq" id="WP_200554885.1">
    <property type="nucleotide sequence ID" value="NZ_JAEPES010000001.1"/>
</dbReference>
<keyword evidence="3" id="KW-1185">Reference proteome</keyword>
<dbReference type="AlphaFoldDB" id="A0A934W281"/>
<protein>
    <submittedName>
        <fullName evidence="2">Uncharacterized protein</fullName>
    </submittedName>
</protein>
<name>A0A934W281_9MICO</name>